<dbReference type="SUPFAM" id="SSF82895">
    <property type="entry name" value="TSP-1 type 1 repeat"/>
    <property type="match status" value="2"/>
</dbReference>
<gene>
    <name evidence="3" type="ORF">KUTeg_012581</name>
</gene>
<evidence type="ECO:0000313" key="3">
    <source>
        <dbReference type="EMBL" id="KAJ8310716.1"/>
    </source>
</evidence>
<organism evidence="3 4">
    <name type="scientific">Tegillarca granosa</name>
    <name type="common">Malaysian cockle</name>
    <name type="synonym">Anadara granosa</name>
    <dbReference type="NCBI Taxonomy" id="220873"/>
    <lineage>
        <taxon>Eukaryota</taxon>
        <taxon>Metazoa</taxon>
        <taxon>Spiralia</taxon>
        <taxon>Lophotrochozoa</taxon>
        <taxon>Mollusca</taxon>
        <taxon>Bivalvia</taxon>
        <taxon>Autobranchia</taxon>
        <taxon>Pteriomorphia</taxon>
        <taxon>Arcoida</taxon>
        <taxon>Arcoidea</taxon>
        <taxon>Arcidae</taxon>
        <taxon>Tegillarca</taxon>
    </lineage>
</organism>
<dbReference type="PANTHER" id="PTHR22906:SF21">
    <property type="entry name" value="SEMA DOMAIN-CONTAINING PROTEIN"/>
    <property type="match status" value="1"/>
</dbReference>
<feature type="non-terminal residue" evidence="3">
    <location>
        <position position="1"/>
    </location>
</feature>
<accession>A0ABQ9EZZ8</accession>
<dbReference type="InterPro" id="IPR052065">
    <property type="entry name" value="Compl_asym_regulator"/>
</dbReference>
<name>A0ABQ9EZZ8_TEGGR</name>
<dbReference type="PROSITE" id="PS50092">
    <property type="entry name" value="TSP1"/>
    <property type="match status" value="2"/>
</dbReference>
<dbReference type="Proteomes" id="UP001217089">
    <property type="component" value="Unassembled WGS sequence"/>
</dbReference>
<dbReference type="InterPro" id="IPR000884">
    <property type="entry name" value="TSP1_rpt"/>
</dbReference>
<reference evidence="3 4" key="1">
    <citation type="submission" date="2022-12" db="EMBL/GenBank/DDBJ databases">
        <title>Chromosome-level genome of Tegillarca granosa.</title>
        <authorList>
            <person name="Kim J."/>
        </authorList>
    </citation>
    <scope>NUCLEOTIDE SEQUENCE [LARGE SCALE GENOMIC DNA]</scope>
    <source>
        <strain evidence="3">Teg-2019</strain>
        <tissue evidence="3">Adductor muscle</tissue>
    </source>
</reference>
<evidence type="ECO:0000256" key="2">
    <source>
        <dbReference type="ARBA" id="ARBA00023157"/>
    </source>
</evidence>
<dbReference type="SMART" id="SM00209">
    <property type="entry name" value="TSP1"/>
    <property type="match status" value="2"/>
</dbReference>
<proteinExistence type="predicted"/>
<dbReference type="PANTHER" id="PTHR22906">
    <property type="entry name" value="PROPERDIN"/>
    <property type="match status" value="1"/>
</dbReference>
<dbReference type="InterPro" id="IPR036383">
    <property type="entry name" value="TSP1_rpt_sf"/>
</dbReference>
<dbReference type="Gene3D" id="2.20.100.10">
    <property type="entry name" value="Thrombospondin type-1 (TSP1) repeat"/>
    <property type="match status" value="2"/>
</dbReference>
<dbReference type="EMBL" id="JARBDR010000640">
    <property type="protein sequence ID" value="KAJ8310716.1"/>
    <property type="molecule type" value="Genomic_DNA"/>
</dbReference>
<protein>
    <submittedName>
        <fullName evidence="3">Uncharacterized protein</fullName>
    </submittedName>
</protein>
<keyword evidence="2" id="KW-1015">Disulfide bond</keyword>
<keyword evidence="4" id="KW-1185">Reference proteome</keyword>
<dbReference type="Pfam" id="PF00090">
    <property type="entry name" value="TSP_1"/>
    <property type="match status" value="2"/>
</dbReference>
<keyword evidence="1" id="KW-0677">Repeat</keyword>
<evidence type="ECO:0000313" key="4">
    <source>
        <dbReference type="Proteomes" id="UP001217089"/>
    </source>
</evidence>
<comment type="caution">
    <text evidence="3">The sequence shown here is derived from an EMBL/GenBank/DDBJ whole genome shotgun (WGS) entry which is preliminary data.</text>
</comment>
<evidence type="ECO:0000256" key="1">
    <source>
        <dbReference type="ARBA" id="ARBA00022737"/>
    </source>
</evidence>
<sequence length="148" mass="17017">TPGLCKAFNSSWEDWSITPGLCKAFNSSWEEWSSWTDCSVTCGFGTSTRYRVWKKDGIILDFTFRDIRECWVQAHCPVHGSWGRWSDWDSCTAMCNGGVHRRGRVCNFPVPQHGGRDCDGAKWEKYLLGSDFHFALNHITYVKVRNIV</sequence>